<sequence>MACAFMAAESFSSCLTPIFFLLFFIEGKRLDVLQRFHVLHLRRAFYVGLHQAHLVLVASSASLFLCTCNIASSVCCNSEVTFRLMVLL</sequence>
<evidence type="ECO:0000313" key="2">
    <source>
        <dbReference type="EMBL" id="JAC18836.1"/>
    </source>
</evidence>
<organism evidence="2">
    <name type="scientific">Amblyomma cajennense</name>
    <name type="common">Cayenne tick</name>
    <name type="synonym">Acarus cajennensis</name>
    <dbReference type="NCBI Taxonomy" id="34607"/>
    <lineage>
        <taxon>Eukaryota</taxon>
        <taxon>Metazoa</taxon>
        <taxon>Ecdysozoa</taxon>
        <taxon>Arthropoda</taxon>
        <taxon>Chelicerata</taxon>
        <taxon>Arachnida</taxon>
        <taxon>Acari</taxon>
        <taxon>Parasitiformes</taxon>
        <taxon>Ixodida</taxon>
        <taxon>Ixodoidea</taxon>
        <taxon>Ixodidae</taxon>
        <taxon>Amblyomminae</taxon>
        <taxon>Amblyomma</taxon>
    </lineage>
</organism>
<keyword evidence="1" id="KW-0472">Membrane</keyword>
<name>A0A023FBE7_AMBCJ</name>
<protein>
    <submittedName>
        <fullName evidence="2">Putative secreted protein</fullName>
    </submittedName>
</protein>
<keyword evidence="1" id="KW-0812">Transmembrane</keyword>
<keyword evidence="1" id="KW-1133">Transmembrane helix</keyword>
<reference evidence="2" key="1">
    <citation type="submission" date="2014-03" db="EMBL/GenBank/DDBJ databases">
        <title>The sialotranscriptome of Amblyomma triste, Amblyomma parvum and Amblyomma cajennense ticks, uncovered by 454-based RNA-seq.</title>
        <authorList>
            <person name="Garcia G.R."/>
            <person name="Gardinassi L.G."/>
            <person name="Ribeiro J.M."/>
            <person name="Anatriello E."/>
            <person name="Ferreira B.R."/>
            <person name="Moreira H.N."/>
            <person name="Mafra C."/>
            <person name="Olegario M.M."/>
            <person name="Szabo P.J."/>
            <person name="Miranda-Santos I.K."/>
            <person name="Maruyama S.R."/>
        </authorList>
    </citation>
    <scope>NUCLEOTIDE SEQUENCE</scope>
    <source>
        <strain evidence="2">Uberlandia</strain>
        <tissue evidence="2">Salivary glands</tissue>
    </source>
</reference>
<dbReference type="AlphaFoldDB" id="A0A023FBE7"/>
<feature type="transmembrane region" description="Helical" evidence="1">
    <location>
        <begin position="6"/>
        <end position="25"/>
    </location>
</feature>
<evidence type="ECO:0000256" key="1">
    <source>
        <dbReference type="SAM" id="Phobius"/>
    </source>
</evidence>
<accession>A0A023FBE7</accession>
<dbReference type="EMBL" id="GBBK01005646">
    <property type="protein sequence ID" value="JAC18836.1"/>
    <property type="molecule type" value="mRNA"/>
</dbReference>
<proteinExistence type="evidence at transcript level"/>